<protein>
    <submittedName>
        <fullName evidence="2">Uncharacterized protein</fullName>
    </submittedName>
</protein>
<dbReference type="Proteomes" id="UP000243006">
    <property type="component" value="Unassembled WGS sequence"/>
</dbReference>
<organism evidence="2 3">
    <name type="scientific">Trichinella nativa</name>
    <dbReference type="NCBI Taxonomy" id="6335"/>
    <lineage>
        <taxon>Eukaryota</taxon>
        <taxon>Metazoa</taxon>
        <taxon>Ecdysozoa</taxon>
        <taxon>Nematoda</taxon>
        <taxon>Enoplea</taxon>
        <taxon>Dorylaimia</taxon>
        <taxon>Trichinellida</taxon>
        <taxon>Trichinellidae</taxon>
        <taxon>Trichinella</taxon>
    </lineage>
</organism>
<accession>A0A1Y3ER63</accession>
<keyword evidence="1" id="KW-0175">Coiled coil</keyword>
<reference evidence="2 3" key="1">
    <citation type="submission" date="2015-04" db="EMBL/GenBank/DDBJ databases">
        <title>Draft genome of the roundworm Trichinella nativa.</title>
        <authorList>
            <person name="Mitreva M."/>
        </authorList>
    </citation>
    <scope>NUCLEOTIDE SEQUENCE [LARGE SCALE GENOMIC DNA]</scope>
    <source>
        <strain evidence="2 3">ISS45</strain>
    </source>
</reference>
<feature type="coiled-coil region" evidence="1">
    <location>
        <begin position="6"/>
        <end position="82"/>
    </location>
</feature>
<evidence type="ECO:0000256" key="1">
    <source>
        <dbReference type="SAM" id="Coils"/>
    </source>
</evidence>
<dbReference type="EMBL" id="LVZM01009044">
    <property type="protein sequence ID" value="OUC45568.1"/>
    <property type="molecule type" value="Genomic_DNA"/>
</dbReference>
<dbReference type="AlphaFoldDB" id="A0A1Y3ER63"/>
<gene>
    <name evidence="2" type="ORF">D917_08350</name>
</gene>
<evidence type="ECO:0000313" key="2">
    <source>
        <dbReference type="EMBL" id="OUC45568.1"/>
    </source>
</evidence>
<sequence>MELATYEGIRTENRLLRQRVECLEQESASLADRLIDKQVALAQETEKLINLTHDMSSLRELHSEIKKQLEEAYETVRDLTSKVYALLLALFVFLFAQ</sequence>
<comment type="caution">
    <text evidence="2">The sequence shown here is derived from an EMBL/GenBank/DDBJ whole genome shotgun (WGS) entry which is preliminary data.</text>
</comment>
<proteinExistence type="predicted"/>
<name>A0A1Y3ER63_9BILA</name>
<evidence type="ECO:0000313" key="3">
    <source>
        <dbReference type="Proteomes" id="UP000243006"/>
    </source>
</evidence>